<dbReference type="Pfam" id="PF13650">
    <property type="entry name" value="Asp_protease_2"/>
    <property type="match status" value="1"/>
</dbReference>
<proteinExistence type="predicted"/>
<keyword evidence="1" id="KW-0645">Protease</keyword>
<evidence type="ECO:0000313" key="1">
    <source>
        <dbReference type="EMBL" id="WVX83776.1"/>
    </source>
</evidence>
<dbReference type="GO" id="GO:0006508">
    <property type="term" value="P:proteolysis"/>
    <property type="evidence" value="ECO:0007669"/>
    <property type="project" value="UniProtKB-KW"/>
</dbReference>
<evidence type="ECO:0000313" key="2">
    <source>
        <dbReference type="Proteomes" id="UP001357223"/>
    </source>
</evidence>
<dbReference type="Proteomes" id="UP001357223">
    <property type="component" value="Chromosome"/>
</dbReference>
<dbReference type="RefSeq" id="WP_338452648.1">
    <property type="nucleotide sequence ID" value="NZ_CP137640.1"/>
</dbReference>
<gene>
    <name evidence="1" type="ORF">R4Z09_12715</name>
</gene>
<dbReference type="InterPro" id="IPR021109">
    <property type="entry name" value="Peptidase_aspartic_dom_sf"/>
</dbReference>
<dbReference type="SUPFAM" id="SSF50630">
    <property type="entry name" value="Acid proteases"/>
    <property type="match status" value="1"/>
</dbReference>
<reference evidence="1 2" key="1">
    <citation type="submission" date="2023-10" db="EMBL/GenBank/DDBJ databases">
        <title>Niallia locisalis sp.nov. isolated from a salt pond sample.</title>
        <authorList>
            <person name="Li X.-J."/>
            <person name="Dong L."/>
        </authorList>
    </citation>
    <scope>NUCLEOTIDE SEQUENCE [LARGE SCALE GENOMIC DNA]</scope>
    <source>
        <strain evidence="1 2">DSM 29761</strain>
    </source>
</reference>
<dbReference type="GO" id="GO:0008233">
    <property type="term" value="F:peptidase activity"/>
    <property type="evidence" value="ECO:0007669"/>
    <property type="project" value="UniProtKB-KW"/>
</dbReference>
<keyword evidence="1" id="KW-0378">Hydrolase</keyword>
<dbReference type="EMBL" id="CP137640">
    <property type="protein sequence ID" value="WVX83776.1"/>
    <property type="molecule type" value="Genomic_DNA"/>
</dbReference>
<organism evidence="1 2">
    <name type="scientific">Niallia oryzisoli</name>
    <dbReference type="NCBI Taxonomy" id="1737571"/>
    <lineage>
        <taxon>Bacteria</taxon>
        <taxon>Bacillati</taxon>
        <taxon>Bacillota</taxon>
        <taxon>Bacilli</taxon>
        <taxon>Bacillales</taxon>
        <taxon>Bacillaceae</taxon>
        <taxon>Niallia</taxon>
    </lineage>
</organism>
<name>A0ABZ2CL09_9BACI</name>
<keyword evidence="2" id="KW-1185">Reference proteome</keyword>
<accession>A0ABZ2CL09</accession>
<protein>
    <submittedName>
        <fullName evidence="1">Aspartyl protease family protein</fullName>
    </submittedName>
</protein>
<sequence length="126" mass="14194">MKLEIVNRLLEVEMSISYNGETKKIDKLVIDTGAAHTLISSDIVEDIDIYFENGDPLVSSYGIGGEEYSFQKTVDFIRLGTYEITEMKLDFGNLDDWGINGLIGLDILMNGKFIIDLEKLESVQNH</sequence>
<dbReference type="Gene3D" id="2.40.70.10">
    <property type="entry name" value="Acid Proteases"/>
    <property type="match status" value="1"/>
</dbReference>